<dbReference type="VEuPathDB" id="FungiDB:AMAG_16579"/>
<dbReference type="AlphaFoldDB" id="A0A0L0TC14"/>
<evidence type="ECO:0000259" key="1">
    <source>
        <dbReference type="PROSITE" id="PS50011"/>
    </source>
</evidence>
<dbReference type="Proteomes" id="UP000054350">
    <property type="component" value="Unassembled WGS sequence"/>
</dbReference>
<dbReference type="InterPro" id="IPR000719">
    <property type="entry name" value="Prot_kinase_dom"/>
</dbReference>
<protein>
    <recommendedName>
        <fullName evidence="1">Protein kinase domain-containing protein</fullName>
    </recommendedName>
</protein>
<dbReference type="PROSITE" id="PS50011">
    <property type="entry name" value="PROTEIN_KINASE_DOM"/>
    <property type="match status" value="1"/>
</dbReference>
<gene>
    <name evidence="2" type="ORF">AMAG_16579</name>
</gene>
<dbReference type="SUPFAM" id="SSF56112">
    <property type="entry name" value="Protein kinase-like (PK-like)"/>
    <property type="match status" value="1"/>
</dbReference>
<dbReference type="EMBL" id="GG745377">
    <property type="protein sequence ID" value="KNE72084.1"/>
    <property type="molecule type" value="Genomic_DNA"/>
</dbReference>
<dbReference type="eggNOG" id="KOG0032">
    <property type="taxonomic scope" value="Eukaryota"/>
</dbReference>
<dbReference type="InterPro" id="IPR011009">
    <property type="entry name" value="Kinase-like_dom_sf"/>
</dbReference>
<organism evidence="2 3">
    <name type="scientific">Allomyces macrogynus (strain ATCC 38327)</name>
    <name type="common">Allomyces javanicus var. macrogynus</name>
    <dbReference type="NCBI Taxonomy" id="578462"/>
    <lineage>
        <taxon>Eukaryota</taxon>
        <taxon>Fungi</taxon>
        <taxon>Fungi incertae sedis</taxon>
        <taxon>Blastocladiomycota</taxon>
        <taxon>Blastocladiomycetes</taxon>
        <taxon>Blastocladiales</taxon>
        <taxon>Blastocladiaceae</taxon>
        <taxon>Allomyces</taxon>
    </lineage>
</organism>
<dbReference type="OrthoDB" id="40902at2759"/>
<sequence length="101" mass="11722">MDDLGNQLRVRHRNVVNLVDHFESRSKYYLVCEMALGGELFDQIVERGRFTEHDAAALVRNLIQGVAEIHKCRVVHRDIKPEVRAVLFNVMRDGGYVRAWC</sequence>
<dbReference type="OMA" id="GYVRAWC"/>
<dbReference type="GO" id="GO:0005524">
    <property type="term" value="F:ATP binding"/>
    <property type="evidence" value="ECO:0007669"/>
    <property type="project" value="InterPro"/>
</dbReference>
<proteinExistence type="predicted"/>
<dbReference type="GO" id="GO:0004672">
    <property type="term" value="F:protein kinase activity"/>
    <property type="evidence" value="ECO:0007669"/>
    <property type="project" value="InterPro"/>
</dbReference>
<dbReference type="Gene3D" id="3.30.200.20">
    <property type="entry name" value="Phosphorylase Kinase, domain 1"/>
    <property type="match status" value="1"/>
</dbReference>
<evidence type="ECO:0000313" key="3">
    <source>
        <dbReference type="Proteomes" id="UP000054350"/>
    </source>
</evidence>
<reference evidence="3" key="2">
    <citation type="submission" date="2009-11" db="EMBL/GenBank/DDBJ databases">
        <title>The Genome Sequence of Allomyces macrogynus strain ATCC 38327.</title>
        <authorList>
            <consortium name="The Broad Institute Genome Sequencing Platform"/>
            <person name="Russ C."/>
            <person name="Cuomo C."/>
            <person name="Shea T."/>
            <person name="Young S.K."/>
            <person name="Zeng Q."/>
            <person name="Koehrsen M."/>
            <person name="Haas B."/>
            <person name="Borodovsky M."/>
            <person name="Guigo R."/>
            <person name="Alvarado L."/>
            <person name="Berlin A."/>
            <person name="Borenstein D."/>
            <person name="Chen Z."/>
            <person name="Engels R."/>
            <person name="Freedman E."/>
            <person name="Gellesch M."/>
            <person name="Goldberg J."/>
            <person name="Griggs A."/>
            <person name="Gujja S."/>
            <person name="Heiman D."/>
            <person name="Hepburn T."/>
            <person name="Howarth C."/>
            <person name="Jen D."/>
            <person name="Larson L."/>
            <person name="Lewis B."/>
            <person name="Mehta T."/>
            <person name="Park D."/>
            <person name="Pearson M."/>
            <person name="Roberts A."/>
            <person name="Saif S."/>
            <person name="Shenoy N."/>
            <person name="Sisk P."/>
            <person name="Stolte C."/>
            <person name="Sykes S."/>
            <person name="Walk T."/>
            <person name="White J."/>
            <person name="Yandava C."/>
            <person name="Burger G."/>
            <person name="Gray M.W."/>
            <person name="Holland P.W.H."/>
            <person name="King N."/>
            <person name="Lang F.B.F."/>
            <person name="Roger A.J."/>
            <person name="Ruiz-Trillo I."/>
            <person name="Lander E."/>
            <person name="Nusbaum C."/>
        </authorList>
    </citation>
    <scope>NUCLEOTIDE SEQUENCE [LARGE SCALE GENOMIC DNA]</scope>
    <source>
        <strain evidence="3">ATCC 38327</strain>
    </source>
</reference>
<accession>A0A0L0TC14</accession>
<evidence type="ECO:0000313" key="2">
    <source>
        <dbReference type="EMBL" id="KNE72084.1"/>
    </source>
</evidence>
<name>A0A0L0TC14_ALLM3</name>
<dbReference type="PANTHER" id="PTHR24347">
    <property type="entry name" value="SERINE/THREONINE-PROTEIN KINASE"/>
    <property type="match status" value="1"/>
</dbReference>
<dbReference type="STRING" id="578462.A0A0L0TC14"/>
<feature type="domain" description="Protein kinase" evidence="1">
    <location>
        <begin position="1"/>
        <end position="101"/>
    </location>
</feature>
<keyword evidence="3" id="KW-1185">Reference proteome</keyword>
<dbReference type="Gene3D" id="1.10.510.10">
    <property type="entry name" value="Transferase(Phosphotransferase) domain 1"/>
    <property type="match status" value="1"/>
</dbReference>
<reference evidence="2 3" key="1">
    <citation type="submission" date="2009-11" db="EMBL/GenBank/DDBJ databases">
        <title>Annotation of Allomyces macrogynus ATCC 38327.</title>
        <authorList>
            <consortium name="The Broad Institute Genome Sequencing Platform"/>
            <person name="Russ C."/>
            <person name="Cuomo C."/>
            <person name="Burger G."/>
            <person name="Gray M.W."/>
            <person name="Holland P.W.H."/>
            <person name="King N."/>
            <person name="Lang F.B.F."/>
            <person name="Roger A.J."/>
            <person name="Ruiz-Trillo I."/>
            <person name="Young S.K."/>
            <person name="Zeng Q."/>
            <person name="Gargeya S."/>
            <person name="Fitzgerald M."/>
            <person name="Haas B."/>
            <person name="Abouelleil A."/>
            <person name="Alvarado L."/>
            <person name="Arachchi H.M."/>
            <person name="Berlin A."/>
            <person name="Chapman S.B."/>
            <person name="Gearin G."/>
            <person name="Goldberg J."/>
            <person name="Griggs A."/>
            <person name="Gujja S."/>
            <person name="Hansen M."/>
            <person name="Heiman D."/>
            <person name="Howarth C."/>
            <person name="Larimer J."/>
            <person name="Lui A."/>
            <person name="MacDonald P.J.P."/>
            <person name="McCowen C."/>
            <person name="Montmayeur A."/>
            <person name="Murphy C."/>
            <person name="Neiman D."/>
            <person name="Pearson M."/>
            <person name="Priest M."/>
            <person name="Roberts A."/>
            <person name="Saif S."/>
            <person name="Shea T."/>
            <person name="Sisk P."/>
            <person name="Stolte C."/>
            <person name="Sykes S."/>
            <person name="Wortman J."/>
            <person name="Nusbaum C."/>
            <person name="Birren B."/>
        </authorList>
    </citation>
    <scope>NUCLEOTIDE SEQUENCE [LARGE SCALE GENOMIC DNA]</scope>
    <source>
        <strain evidence="2 3">ATCC 38327</strain>
    </source>
</reference>
<dbReference type="Pfam" id="PF00069">
    <property type="entry name" value="Pkinase"/>
    <property type="match status" value="1"/>
</dbReference>